<dbReference type="InterPro" id="IPR045871">
    <property type="entry name" value="AHP1-5/YPD1"/>
</dbReference>
<dbReference type="Gene3D" id="1.20.120.160">
    <property type="entry name" value="HPT domain"/>
    <property type="match status" value="1"/>
</dbReference>
<dbReference type="PANTHER" id="PTHR28242:SF41">
    <property type="entry name" value="HISTIDINE CONTAINING PHOSPHOTRANSFER PROTEIN"/>
    <property type="match status" value="1"/>
</dbReference>
<dbReference type="InterPro" id="IPR036641">
    <property type="entry name" value="HPT_dom_sf"/>
</dbReference>
<name>A0A0M4G1G2_MALDO</name>
<dbReference type="AlphaFoldDB" id="A0A0M4G1G2"/>
<dbReference type="GO" id="GO:0009736">
    <property type="term" value="P:cytokinin-activated signaling pathway"/>
    <property type="evidence" value="ECO:0007669"/>
    <property type="project" value="UniProtKB-KW"/>
</dbReference>
<evidence type="ECO:0000259" key="8">
    <source>
        <dbReference type="PROSITE" id="PS50894"/>
    </source>
</evidence>
<dbReference type="GO" id="GO:0005829">
    <property type="term" value="C:cytosol"/>
    <property type="evidence" value="ECO:0007669"/>
    <property type="project" value="UniProtKB-SubCell"/>
</dbReference>
<evidence type="ECO:0000256" key="2">
    <source>
        <dbReference type="ARBA" id="ARBA00022864"/>
    </source>
</evidence>
<keyword evidence="3" id="KW-0007">Acetylation</keyword>
<dbReference type="Pfam" id="PF01627">
    <property type="entry name" value="Hpt"/>
    <property type="match status" value="1"/>
</dbReference>
<dbReference type="GO" id="GO:0000160">
    <property type="term" value="P:phosphorelay signal transduction system"/>
    <property type="evidence" value="ECO:0007669"/>
    <property type="project" value="UniProtKB-UniRule"/>
</dbReference>
<feature type="domain" description="HPt" evidence="8">
    <location>
        <begin position="38"/>
        <end position="133"/>
    </location>
</feature>
<dbReference type="GO" id="GO:0005634">
    <property type="term" value="C:nucleus"/>
    <property type="evidence" value="ECO:0007669"/>
    <property type="project" value="UniProtKB-SubCell"/>
</dbReference>
<keyword evidence="5" id="KW-0539">Nucleus</keyword>
<keyword evidence="1" id="KW-0963">Cytoplasm</keyword>
<keyword evidence="2 7" id="KW-0932">Cytokinin signaling pathway</keyword>
<dbReference type="PANTHER" id="PTHR28242">
    <property type="entry name" value="PHOSPHORELAY INTERMEDIATE PROTEIN YPD1"/>
    <property type="match status" value="1"/>
</dbReference>
<dbReference type="InterPro" id="IPR008207">
    <property type="entry name" value="Sig_transdc_His_kin_Hpt_dom"/>
</dbReference>
<reference evidence="9" key="1">
    <citation type="submission" date="2015-03" db="EMBL/GenBank/DDBJ databases">
        <title>Characterization of histidine phosphotransfer proteins in apple tree.</title>
        <authorList>
            <person name="Daudu D."/>
            <person name="Papon N."/>
            <person name="Courdavault V."/>
            <person name="Oudin A."/>
            <person name="Creche J."/>
            <person name="Besseau S."/>
            <person name="Glevarec G."/>
        </authorList>
    </citation>
    <scope>NUCLEOTIDE SEQUENCE</scope>
</reference>
<evidence type="ECO:0000313" key="9">
    <source>
        <dbReference type="EMBL" id="ALC76741.1"/>
    </source>
</evidence>
<evidence type="ECO:0000256" key="4">
    <source>
        <dbReference type="ARBA" id="ARBA00023012"/>
    </source>
</evidence>
<evidence type="ECO:0000256" key="6">
    <source>
        <dbReference type="PROSITE-ProRule" id="PRU00110"/>
    </source>
</evidence>
<evidence type="ECO:0000256" key="5">
    <source>
        <dbReference type="ARBA" id="ARBA00023242"/>
    </source>
</evidence>
<dbReference type="GO" id="GO:0009927">
    <property type="term" value="F:histidine phosphotransfer kinase activity"/>
    <property type="evidence" value="ECO:0007669"/>
    <property type="project" value="UniProtKB-UniRule"/>
</dbReference>
<protein>
    <recommendedName>
        <fullName evidence="7">Histidine-containing phosphotransfer protein</fullName>
    </recommendedName>
</protein>
<organism evidence="9">
    <name type="scientific">Malus domestica</name>
    <name type="common">Apple</name>
    <name type="synonym">Pyrus malus</name>
    <dbReference type="NCBI Taxonomy" id="3750"/>
    <lineage>
        <taxon>Eukaryota</taxon>
        <taxon>Viridiplantae</taxon>
        <taxon>Streptophyta</taxon>
        <taxon>Embryophyta</taxon>
        <taxon>Tracheophyta</taxon>
        <taxon>Spermatophyta</taxon>
        <taxon>Magnoliopsida</taxon>
        <taxon>eudicotyledons</taxon>
        <taxon>Gunneridae</taxon>
        <taxon>Pentapetalae</taxon>
        <taxon>rosids</taxon>
        <taxon>fabids</taxon>
        <taxon>Rosales</taxon>
        <taxon>Rosaceae</taxon>
        <taxon>Amygdaloideae</taxon>
        <taxon>Maleae</taxon>
        <taxon>Malus</taxon>
    </lineage>
</organism>
<keyword evidence="4 7" id="KW-0902">Two-component regulatory system</keyword>
<comment type="subcellular location">
    <subcellularLocation>
        <location evidence="7">Cytoplasm</location>
        <location evidence="7">Cytosol</location>
    </subcellularLocation>
    <subcellularLocation>
        <location evidence="7">Nucleus</location>
    </subcellularLocation>
</comment>
<evidence type="ECO:0000256" key="3">
    <source>
        <dbReference type="ARBA" id="ARBA00022990"/>
    </source>
</evidence>
<dbReference type="SUPFAM" id="SSF47226">
    <property type="entry name" value="Histidine-containing phosphotransfer domain, HPT domain"/>
    <property type="match status" value="1"/>
</dbReference>
<accession>A0A0M4G1G2</accession>
<keyword evidence="6" id="KW-0597">Phosphoprotein</keyword>
<comment type="function">
    <text evidence="7">Functions as a two-component phosphorelay mediators between cytokinin sensor histidine kinases and response regulators (B-type ARRs). Plays an important role in propagating cytokinin signal transduction.</text>
</comment>
<evidence type="ECO:0000256" key="7">
    <source>
        <dbReference type="RuleBase" id="RU369004"/>
    </source>
</evidence>
<dbReference type="PROSITE" id="PS50894">
    <property type="entry name" value="HPT"/>
    <property type="match status" value="1"/>
</dbReference>
<feature type="modified residue" description="Phosphohistidine" evidence="6">
    <location>
        <position position="79"/>
    </location>
</feature>
<comment type="domain">
    <text evidence="7">Histidine-containing phosphotransfer domain (HPt) contains an active histidine that mediates the phosphotransfer.</text>
</comment>
<dbReference type="EMBL" id="KP970675">
    <property type="protein sequence ID" value="ALC76741.1"/>
    <property type="molecule type" value="mRNA"/>
</dbReference>
<dbReference type="GO" id="GO:0043424">
    <property type="term" value="F:protein histidine kinase binding"/>
    <property type="evidence" value="ECO:0007669"/>
    <property type="project" value="UniProtKB-UniRule"/>
</dbReference>
<sequence>MEGNSLREQVAAMRQSLFDEEILDKQFVQMEELEDVHNPNFAEELMTLYFRDSSKLLVSVEKALERPPYDANKLDKFLHQLKGSSASVGANKVWIETNKMRETLKAEDVERIKSQFQLVKRAHKTLKGKLEPYFHLLRQAGPADAAQPPE</sequence>
<dbReference type="FunFam" id="1.20.120.160:FF:000001">
    <property type="entry name" value="Histidine-containing phosphotransfer protein 1"/>
    <property type="match status" value="1"/>
</dbReference>
<proteinExistence type="evidence at transcript level"/>
<evidence type="ECO:0000256" key="1">
    <source>
        <dbReference type="ARBA" id="ARBA00022490"/>
    </source>
</evidence>